<accession>A0ACC2TST3</accession>
<organism evidence="1 2">
    <name type="scientific">Entomophthora muscae</name>
    <dbReference type="NCBI Taxonomy" id="34485"/>
    <lineage>
        <taxon>Eukaryota</taxon>
        <taxon>Fungi</taxon>
        <taxon>Fungi incertae sedis</taxon>
        <taxon>Zoopagomycota</taxon>
        <taxon>Entomophthoromycotina</taxon>
        <taxon>Entomophthoromycetes</taxon>
        <taxon>Entomophthorales</taxon>
        <taxon>Entomophthoraceae</taxon>
        <taxon>Entomophthora</taxon>
    </lineage>
</organism>
<name>A0ACC2TST3_9FUNG</name>
<comment type="caution">
    <text evidence="1">The sequence shown here is derived from an EMBL/GenBank/DDBJ whole genome shotgun (WGS) entry which is preliminary data.</text>
</comment>
<evidence type="ECO:0000313" key="2">
    <source>
        <dbReference type="Proteomes" id="UP001165960"/>
    </source>
</evidence>
<dbReference type="EMBL" id="QTSX02002187">
    <property type="protein sequence ID" value="KAJ9077639.1"/>
    <property type="molecule type" value="Genomic_DNA"/>
</dbReference>
<dbReference type="Proteomes" id="UP001165960">
    <property type="component" value="Unassembled WGS sequence"/>
</dbReference>
<keyword evidence="2" id="KW-1185">Reference proteome</keyword>
<sequence>MFVVCYLGEQALVFAGAGVNITIKISNLLAEESRKSILFFSDGIAEWDAVTKSNVSKLLKDALPDAPDQIDKIVDELLSNLEYPVVVNVHSFLSEIVISTVAILLIGHEMAKHENLRRITANYFSDVEKMTKIRIA</sequence>
<proteinExistence type="predicted"/>
<evidence type="ECO:0000313" key="1">
    <source>
        <dbReference type="EMBL" id="KAJ9077639.1"/>
    </source>
</evidence>
<gene>
    <name evidence="1" type="ORF">DSO57_1014877</name>
</gene>
<protein>
    <submittedName>
        <fullName evidence="1">Uncharacterized protein</fullName>
    </submittedName>
</protein>
<reference evidence="1" key="1">
    <citation type="submission" date="2022-04" db="EMBL/GenBank/DDBJ databases">
        <title>Genome of the entomopathogenic fungus Entomophthora muscae.</title>
        <authorList>
            <person name="Elya C."/>
            <person name="Lovett B.R."/>
            <person name="Lee E."/>
            <person name="Macias A.M."/>
            <person name="Hajek A.E."/>
            <person name="De Bivort B.L."/>
            <person name="Kasson M.T."/>
            <person name="De Fine Licht H.H."/>
            <person name="Stajich J.E."/>
        </authorList>
    </citation>
    <scope>NUCLEOTIDE SEQUENCE</scope>
    <source>
        <strain evidence="1">Berkeley</strain>
    </source>
</reference>